<evidence type="ECO:0000313" key="3">
    <source>
        <dbReference type="Proteomes" id="UP001057455"/>
    </source>
</evidence>
<comment type="caution">
    <text evidence="2">The sequence shown here is derived from an EMBL/GenBank/DDBJ whole genome shotgun (WGS) entry which is preliminary data.</text>
</comment>
<dbReference type="InterPro" id="IPR036322">
    <property type="entry name" value="WD40_repeat_dom_sf"/>
</dbReference>
<reference evidence="2" key="1">
    <citation type="submission" date="2019-12" db="EMBL/GenBank/DDBJ databases">
        <title>Genome sequence of Babesia ovis.</title>
        <authorList>
            <person name="Yamagishi J."/>
            <person name="Sevinc F."/>
            <person name="Xuan X."/>
        </authorList>
    </citation>
    <scope>NUCLEOTIDE SEQUENCE</scope>
    <source>
        <strain evidence="2">Selcuk</strain>
    </source>
</reference>
<keyword evidence="3" id="KW-1185">Reference proteome</keyword>
<gene>
    <name evidence="2" type="ORF">BaOVIS_017730</name>
</gene>
<dbReference type="InterPro" id="IPR015943">
    <property type="entry name" value="WD40/YVTN_repeat-like_dom_sf"/>
</dbReference>
<dbReference type="Proteomes" id="UP001057455">
    <property type="component" value="Unassembled WGS sequence"/>
</dbReference>
<dbReference type="SUPFAM" id="SSF50978">
    <property type="entry name" value="WD40 repeat-like"/>
    <property type="match status" value="1"/>
</dbReference>
<dbReference type="EMBL" id="BLIY01000015">
    <property type="protein sequence ID" value="GFE54369.1"/>
    <property type="molecule type" value="Genomic_DNA"/>
</dbReference>
<dbReference type="AlphaFoldDB" id="A0A9W5TE96"/>
<sequence>MEMMRPERRGSGSSGECIVDTPCISGDSSEHSQQNKRQYSPMVTVRRAVDEQNINERIKHSDERKQWTAIKALMKKINSLSDAMGNAGWGPPYEIPTKPTRKGPTMGLFFGHAKRIENCWLIMQTPDSMERYSFYGKLMQHTSCAPYAITNVTYGHVVGIGRCVLCGTQCGKVVIYKMENFERVLVLDTLQYYAEDENAYRESAESDTDEESVRAPNAFEINTIKLVKTFDEYARTLIIGNQLGHILIADLPSMKLINVIYYLKEPNADGLRTISGNADYDMSAISEDEYDEPKHQKMFKTPVEMGEHVTYISCLKVQPVVNDVWVGYGDGTFAVLEVPSGKCKRYVPHEIMEKETPSNIETDARWQRVTSIHFSSMLEIALIVHGNMRIDVWDSRSYALLRTLPVGVLTCDSSLISSIRLYEGYEKMCLLFIGSMEGSLVIRKIGRNSNNEVSFSLVLNLLYDIKYSPSPSDKRRDGTDLEYADFRGAPITCIYPLLSHNVVMVGNACGAIVAAWNIRKAIRES</sequence>
<feature type="region of interest" description="Disordered" evidence="1">
    <location>
        <begin position="1"/>
        <end position="40"/>
    </location>
</feature>
<evidence type="ECO:0000256" key="1">
    <source>
        <dbReference type="SAM" id="MobiDB-lite"/>
    </source>
</evidence>
<accession>A0A9W5TE96</accession>
<protein>
    <submittedName>
        <fullName evidence="2">Uncharacterized protein</fullName>
    </submittedName>
</protein>
<name>A0A9W5TE96_BABOV</name>
<dbReference type="Gene3D" id="2.130.10.10">
    <property type="entry name" value="YVTN repeat-like/Quinoprotein amine dehydrogenase"/>
    <property type="match status" value="1"/>
</dbReference>
<organism evidence="2 3">
    <name type="scientific">Babesia ovis</name>
    <dbReference type="NCBI Taxonomy" id="5869"/>
    <lineage>
        <taxon>Eukaryota</taxon>
        <taxon>Sar</taxon>
        <taxon>Alveolata</taxon>
        <taxon>Apicomplexa</taxon>
        <taxon>Aconoidasida</taxon>
        <taxon>Piroplasmida</taxon>
        <taxon>Babesiidae</taxon>
        <taxon>Babesia</taxon>
    </lineage>
</organism>
<feature type="compositionally biased region" description="Basic and acidic residues" evidence="1">
    <location>
        <begin position="1"/>
        <end position="10"/>
    </location>
</feature>
<dbReference type="OrthoDB" id="361914at2759"/>
<evidence type="ECO:0000313" key="2">
    <source>
        <dbReference type="EMBL" id="GFE54369.1"/>
    </source>
</evidence>
<proteinExistence type="predicted"/>